<organism evidence="2 3">
    <name type="scientific">Gymnopilus junonius</name>
    <name type="common">Spectacular rustgill mushroom</name>
    <name type="synonym">Gymnopilus spectabilis subsp. junonius</name>
    <dbReference type="NCBI Taxonomy" id="109634"/>
    <lineage>
        <taxon>Eukaryota</taxon>
        <taxon>Fungi</taxon>
        <taxon>Dikarya</taxon>
        <taxon>Basidiomycota</taxon>
        <taxon>Agaricomycotina</taxon>
        <taxon>Agaricomycetes</taxon>
        <taxon>Agaricomycetidae</taxon>
        <taxon>Agaricales</taxon>
        <taxon>Agaricineae</taxon>
        <taxon>Hymenogastraceae</taxon>
        <taxon>Gymnopilus</taxon>
    </lineage>
</organism>
<comment type="caution">
    <text evidence="2">The sequence shown here is derived from an EMBL/GenBank/DDBJ whole genome shotgun (WGS) entry which is preliminary data.</text>
</comment>
<evidence type="ECO:0000259" key="1">
    <source>
        <dbReference type="Pfam" id="PF12770"/>
    </source>
</evidence>
<dbReference type="InterPro" id="IPR024983">
    <property type="entry name" value="CHAT_dom"/>
</dbReference>
<dbReference type="AlphaFoldDB" id="A0A9P5P0V5"/>
<dbReference type="Gene3D" id="1.25.40.10">
    <property type="entry name" value="Tetratricopeptide repeat domain"/>
    <property type="match status" value="1"/>
</dbReference>
<dbReference type="OrthoDB" id="9991317at2759"/>
<evidence type="ECO:0000313" key="3">
    <source>
        <dbReference type="Proteomes" id="UP000724874"/>
    </source>
</evidence>
<gene>
    <name evidence="2" type="ORF">CPB84DRAFT_1671910</name>
</gene>
<dbReference type="Proteomes" id="UP000724874">
    <property type="component" value="Unassembled WGS sequence"/>
</dbReference>
<sequence>MPDDRAGKWSCLNDLAVALQNRYHRKGTIVDISDAILVQHKAIRLIPDGDHRLPALLSNLGNMFILRSTVTANASDISEGISAHQRAVQLTPDGDESMAQHLTCLGNAYEQRSTLGSKGDVADITLAISYHKKAVQSLPQGHENLPVMLNSLMTSLLSRYYRKGDVTDLTEAIAVEQRAIKITPLGHPNRHMWLSNLGILLHIKFEHSTDPADISKAIELQRKAIQLAIASHKQIPMYYNLLAKGLGTRYKAGKDSKDISEGISLLQDTLKRIPNGHVKKGDMFIDLGRMLRIRFQDSGDSKDILEAVSQFRLAALYTAARPSIRLEAARMWSSLSEELDSSQTLDAHGVVIQQLSQVAGIEQSITMRHEKLSDISDLSIAATAFAISSEEFETAVEWLEQGRCIVWRQLNTLRNPMDDLRAYDPELANRLSHLSRSIEDADSLTNLGVIKHTATLTERITIQEEVTARLKLIQEWNKLLKEVRNIPAFRNFLLPRPCSEILSDIPDGMVIVINVHSSRCDALALIAGVDVPVHIALNNFSYKKAEELRTRLQAYLTWHGVRMRDTGTSVKEETVSRGMRPEQVRSEHESILHEVLHDLWLYVVKPILDGLAISRPTPDPSRIWWCATGPLAFLPIHAAGIYGRDKKVPASCLSDYAISSYTPTIATLLESKMKMAKGFTQCETNKLLMISQPDTPHLPPIPGTTREILAIEKLLEGTGITALCLERDVASKGRVLQEMERHGWIHLACHAVQELNNSLESRFYLAGTQCLELSEIIKKNLPHAKFAFLSACQTSTGNEKLAEEAVHLAGGMLAAGYLSVVATMWSIQDCYGPEIASSFYSHILISANGADLDSTAAASALHAATQKLRKTLGDTEASLLAWVPYVHMGF</sequence>
<protein>
    <submittedName>
        <fullName evidence="2">CHAT domain-containing protein</fullName>
    </submittedName>
</protein>
<dbReference type="SUPFAM" id="SSF48452">
    <property type="entry name" value="TPR-like"/>
    <property type="match status" value="1"/>
</dbReference>
<dbReference type="InterPro" id="IPR011990">
    <property type="entry name" value="TPR-like_helical_dom_sf"/>
</dbReference>
<dbReference type="EMBL" id="JADNYJ010000004">
    <property type="protein sequence ID" value="KAF8911677.1"/>
    <property type="molecule type" value="Genomic_DNA"/>
</dbReference>
<evidence type="ECO:0000313" key="2">
    <source>
        <dbReference type="EMBL" id="KAF8911677.1"/>
    </source>
</evidence>
<dbReference type="Pfam" id="PF12770">
    <property type="entry name" value="CHAT"/>
    <property type="match status" value="1"/>
</dbReference>
<proteinExistence type="predicted"/>
<feature type="domain" description="CHAT" evidence="1">
    <location>
        <begin position="595"/>
        <end position="889"/>
    </location>
</feature>
<keyword evidence="3" id="KW-1185">Reference proteome</keyword>
<name>A0A9P5P0V5_GYMJU</name>
<accession>A0A9P5P0V5</accession>
<reference evidence="2" key="1">
    <citation type="submission" date="2020-11" db="EMBL/GenBank/DDBJ databases">
        <authorList>
            <consortium name="DOE Joint Genome Institute"/>
            <person name="Ahrendt S."/>
            <person name="Riley R."/>
            <person name="Andreopoulos W."/>
            <person name="LaButti K."/>
            <person name="Pangilinan J."/>
            <person name="Ruiz-duenas F.J."/>
            <person name="Barrasa J.M."/>
            <person name="Sanchez-Garcia M."/>
            <person name="Camarero S."/>
            <person name="Miyauchi S."/>
            <person name="Serrano A."/>
            <person name="Linde D."/>
            <person name="Babiker R."/>
            <person name="Drula E."/>
            <person name="Ayuso-Fernandez I."/>
            <person name="Pacheco R."/>
            <person name="Padilla G."/>
            <person name="Ferreira P."/>
            <person name="Barriuso J."/>
            <person name="Kellner H."/>
            <person name="Castanera R."/>
            <person name="Alfaro M."/>
            <person name="Ramirez L."/>
            <person name="Pisabarro A.G."/>
            <person name="Kuo A."/>
            <person name="Tritt A."/>
            <person name="Lipzen A."/>
            <person name="He G."/>
            <person name="Yan M."/>
            <person name="Ng V."/>
            <person name="Cullen D."/>
            <person name="Martin F."/>
            <person name="Rosso M.-N."/>
            <person name="Henrissat B."/>
            <person name="Hibbett D."/>
            <person name="Martinez A.T."/>
            <person name="Grigoriev I.V."/>
        </authorList>
    </citation>
    <scope>NUCLEOTIDE SEQUENCE</scope>
    <source>
        <strain evidence="2">AH 44721</strain>
    </source>
</reference>